<evidence type="ECO:0000313" key="1">
    <source>
        <dbReference type="EMBL" id="QDU92606.1"/>
    </source>
</evidence>
<keyword evidence="2" id="KW-1185">Reference proteome</keyword>
<evidence type="ECO:0000313" key="2">
    <source>
        <dbReference type="Proteomes" id="UP000317648"/>
    </source>
</evidence>
<accession>A0A518DL94</accession>
<name>A0A518DL94_9BACT</name>
<proteinExistence type="predicted"/>
<organism evidence="1 2">
    <name type="scientific">Lignipirellula cremea</name>
    <dbReference type="NCBI Taxonomy" id="2528010"/>
    <lineage>
        <taxon>Bacteria</taxon>
        <taxon>Pseudomonadati</taxon>
        <taxon>Planctomycetota</taxon>
        <taxon>Planctomycetia</taxon>
        <taxon>Pirellulales</taxon>
        <taxon>Pirellulaceae</taxon>
        <taxon>Lignipirellula</taxon>
    </lineage>
</organism>
<sequence length="63" mass="7335">MFVLVWLCMTTREVIVSESTLHPNSEWVEKQADCFVDQTAGRDKKPDIVMHDLDTKFTKEFTS</sequence>
<dbReference type="EMBL" id="CP036433">
    <property type="protein sequence ID" value="QDU92606.1"/>
    <property type="molecule type" value="Genomic_DNA"/>
</dbReference>
<protein>
    <submittedName>
        <fullName evidence="1">Uncharacterized protein</fullName>
    </submittedName>
</protein>
<gene>
    <name evidence="1" type="ORF">Pla8534_03540</name>
</gene>
<dbReference type="KEGG" id="lcre:Pla8534_03540"/>
<reference evidence="1 2" key="1">
    <citation type="submission" date="2019-02" db="EMBL/GenBank/DDBJ databases">
        <title>Deep-cultivation of Planctomycetes and their phenomic and genomic characterization uncovers novel biology.</title>
        <authorList>
            <person name="Wiegand S."/>
            <person name="Jogler M."/>
            <person name="Boedeker C."/>
            <person name="Pinto D."/>
            <person name="Vollmers J."/>
            <person name="Rivas-Marin E."/>
            <person name="Kohn T."/>
            <person name="Peeters S.H."/>
            <person name="Heuer A."/>
            <person name="Rast P."/>
            <person name="Oberbeckmann S."/>
            <person name="Bunk B."/>
            <person name="Jeske O."/>
            <person name="Meyerdierks A."/>
            <person name="Storesund J.E."/>
            <person name="Kallscheuer N."/>
            <person name="Luecker S."/>
            <person name="Lage O.M."/>
            <person name="Pohl T."/>
            <person name="Merkel B.J."/>
            <person name="Hornburger P."/>
            <person name="Mueller R.-W."/>
            <person name="Bruemmer F."/>
            <person name="Labrenz M."/>
            <person name="Spormann A.M."/>
            <person name="Op den Camp H."/>
            <person name="Overmann J."/>
            <person name="Amann R."/>
            <person name="Jetten M.S.M."/>
            <person name="Mascher T."/>
            <person name="Medema M.H."/>
            <person name="Devos D.P."/>
            <person name="Kaster A.-K."/>
            <person name="Ovreas L."/>
            <person name="Rohde M."/>
            <person name="Galperin M.Y."/>
            <person name="Jogler C."/>
        </authorList>
    </citation>
    <scope>NUCLEOTIDE SEQUENCE [LARGE SCALE GENOMIC DNA]</scope>
    <source>
        <strain evidence="1 2">Pla85_3_4</strain>
    </source>
</reference>
<dbReference type="Proteomes" id="UP000317648">
    <property type="component" value="Chromosome"/>
</dbReference>
<dbReference type="AlphaFoldDB" id="A0A518DL94"/>